<protein>
    <recommendedName>
        <fullName evidence="2">Cytochrome C</fullName>
    </recommendedName>
</protein>
<dbReference type="GO" id="GO:0020037">
    <property type="term" value="F:heme binding"/>
    <property type="evidence" value="ECO:0007669"/>
    <property type="project" value="InterPro"/>
</dbReference>
<sequence>MKTLVKVSISIFFIIGCTHQEIIKDTPSAKHHQKSTELQSIMHKFENLIYQNFQSELDRDMKRMNYTQDIIVLIDDLILNSQKLQTLPTQQSKGFLTLAKALEKQSKELKKIVLNYQIEKIAPSLNAINNTCTQCHANLQ</sequence>
<gene>
    <name evidence="1" type="ORF">HELGO_WM22112</name>
</gene>
<dbReference type="GO" id="GO:0005506">
    <property type="term" value="F:iron ion binding"/>
    <property type="evidence" value="ECO:0007669"/>
    <property type="project" value="InterPro"/>
</dbReference>
<dbReference type="PROSITE" id="PS51257">
    <property type="entry name" value="PROKAR_LIPOPROTEIN"/>
    <property type="match status" value="1"/>
</dbReference>
<dbReference type="Gene3D" id="1.20.120.10">
    <property type="entry name" value="Cytochrome c/b562"/>
    <property type="match status" value="1"/>
</dbReference>
<dbReference type="GO" id="GO:0009055">
    <property type="term" value="F:electron transfer activity"/>
    <property type="evidence" value="ECO:0007669"/>
    <property type="project" value="InterPro"/>
</dbReference>
<dbReference type="SUPFAM" id="SSF47175">
    <property type="entry name" value="Cytochromes"/>
    <property type="match status" value="1"/>
</dbReference>
<dbReference type="EMBL" id="CACVAZ010000165">
    <property type="protein sequence ID" value="CAA6823541.1"/>
    <property type="molecule type" value="Genomic_DNA"/>
</dbReference>
<evidence type="ECO:0000313" key="1">
    <source>
        <dbReference type="EMBL" id="CAA6823541.1"/>
    </source>
</evidence>
<evidence type="ECO:0008006" key="2">
    <source>
        <dbReference type="Google" id="ProtNLM"/>
    </source>
</evidence>
<organism evidence="1">
    <name type="scientific">uncultured Sulfurovum sp</name>
    <dbReference type="NCBI Taxonomy" id="269237"/>
    <lineage>
        <taxon>Bacteria</taxon>
        <taxon>Pseudomonadati</taxon>
        <taxon>Campylobacterota</taxon>
        <taxon>Epsilonproteobacteria</taxon>
        <taxon>Campylobacterales</taxon>
        <taxon>Sulfurovaceae</taxon>
        <taxon>Sulfurovum</taxon>
        <taxon>environmental samples</taxon>
    </lineage>
</organism>
<reference evidence="1" key="1">
    <citation type="submission" date="2020-01" db="EMBL/GenBank/DDBJ databases">
        <authorList>
            <person name="Meier V. D."/>
            <person name="Meier V D."/>
        </authorList>
    </citation>
    <scope>NUCLEOTIDE SEQUENCE</scope>
    <source>
        <strain evidence="1">HLG_WM_MAG_02</strain>
    </source>
</reference>
<dbReference type="AlphaFoldDB" id="A0A6S6TKU4"/>
<dbReference type="GO" id="GO:0022900">
    <property type="term" value="P:electron transport chain"/>
    <property type="evidence" value="ECO:0007669"/>
    <property type="project" value="InterPro"/>
</dbReference>
<proteinExistence type="predicted"/>
<name>A0A6S6TKU4_9BACT</name>
<dbReference type="InterPro" id="IPR010980">
    <property type="entry name" value="Cyt_c/b562"/>
</dbReference>
<accession>A0A6S6TKU4</accession>